<feature type="region of interest" description="Disordered" evidence="1">
    <location>
        <begin position="67"/>
        <end position="101"/>
    </location>
</feature>
<organism evidence="2 3">
    <name type="scientific">Arctia plantaginis</name>
    <name type="common">Wood tiger moth</name>
    <name type="synonym">Phalaena plantaginis</name>
    <dbReference type="NCBI Taxonomy" id="874455"/>
    <lineage>
        <taxon>Eukaryota</taxon>
        <taxon>Metazoa</taxon>
        <taxon>Ecdysozoa</taxon>
        <taxon>Arthropoda</taxon>
        <taxon>Hexapoda</taxon>
        <taxon>Insecta</taxon>
        <taxon>Pterygota</taxon>
        <taxon>Neoptera</taxon>
        <taxon>Endopterygota</taxon>
        <taxon>Lepidoptera</taxon>
        <taxon>Glossata</taxon>
        <taxon>Ditrysia</taxon>
        <taxon>Noctuoidea</taxon>
        <taxon>Erebidae</taxon>
        <taxon>Arctiinae</taxon>
        <taxon>Arctia</taxon>
    </lineage>
</organism>
<comment type="caution">
    <text evidence="2">The sequence shown here is derived from an EMBL/GenBank/DDBJ whole genome shotgun (WGS) entry which is preliminary data.</text>
</comment>
<dbReference type="AlphaFoldDB" id="A0A8S1ADH2"/>
<reference evidence="2 3" key="1">
    <citation type="submission" date="2020-04" db="EMBL/GenBank/DDBJ databases">
        <authorList>
            <person name="Wallbank WR R."/>
            <person name="Pardo Diaz C."/>
            <person name="Kozak K."/>
            <person name="Martin S."/>
            <person name="Jiggins C."/>
            <person name="Moest M."/>
            <person name="Warren A I."/>
            <person name="Byers J.R.P. K."/>
            <person name="Montejo-Kovacevich G."/>
            <person name="Yen C E."/>
        </authorList>
    </citation>
    <scope>NUCLEOTIDE SEQUENCE [LARGE SCALE GENOMIC DNA]</scope>
</reference>
<evidence type="ECO:0000313" key="2">
    <source>
        <dbReference type="EMBL" id="CAB3244523.1"/>
    </source>
</evidence>
<dbReference type="EMBL" id="CADEBD010000318">
    <property type="protein sequence ID" value="CAB3244523.1"/>
    <property type="molecule type" value="Genomic_DNA"/>
</dbReference>
<protein>
    <submittedName>
        <fullName evidence="2">Uncharacterized protein</fullName>
    </submittedName>
</protein>
<feature type="non-terminal residue" evidence="2">
    <location>
        <position position="101"/>
    </location>
</feature>
<feature type="compositionally biased region" description="Polar residues" evidence="1">
    <location>
        <begin position="92"/>
        <end position="101"/>
    </location>
</feature>
<sequence length="101" mass="11232">MDNVVHLSIGHELEMNADNVGVEALKCEAKFEPNDCEDIGEDTLEENSIFDNVQSADSKDFVITVKEEQTGDMTIDPTPKASTQDDQRNPEDLTSSNLKHH</sequence>
<dbReference type="Proteomes" id="UP000494256">
    <property type="component" value="Unassembled WGS sequence"/>
</dbReference>
<gene>
    <name evidence="2" type="ORF">APLA_LOCUS10781</name>
</gene>
<accession>A0A8S1ADH2</accession>
<name>A0A8S1ADH2_ARCPL</name>
<evidence type="ECO:0000256" key="1">
    <source>
        <dbReference type="SAM" id="MobiDB-lite"/>
    </source>
</evidence>
<proteinExistence type="predicted"/>
<evidence type="ECO:0000313" key="3">
    <source>
        <dbReference type="Proteomes" id="UP000494256"/>
    </source>
</evidence>
<dbReference type="OrthoDB" id="6621649at2759"/>